<sequence>MYPGKMKTGTPPIQEITSIRKRNRTARYFLVIPSDTVKAQTQMAQPPTRVMLWWSQKNPCQVFQGWAASHYTRRCRAHVANKDGFELERSPRNHRCAEYQISAQRSDFTKRNSASLHVYI</sequence>
<gene>
    <name evidence="2" type="primary">LOC116305425</name>
</gene>
<protein>
    <submittedName>
        <fullName evidence="2">Uncharacterized protein LOC116305425</fullName>
    </submittedName>
</protein>
<evidence type="ECO:0000313" key="2">
    <source>
        <dbReference type="RefSeq" id="XP_031571182.1"/>
    </source>
</evidence>
<dbReference type="AlphaFoldDB" id="A0A6P8IVZ9"/>
<dbReference type="InParanoid" id="A0A6P8IVZ9"/>
<keyword evidence="1" id="KW-1185">Reference proteome</keyword>
<dbReference type="KEGG" id="aten:116305425"/>
<dbReference type="RefSeq" id="XP_031571182.1">
    <property type="nucleotide sequence ID" value="XM_031715322.1"/>
</dbReference>
<evidence type="ECO:0000313" key="1">
    <source>
        <dbReference type="Proteomes" id="UP000515163"/>
    </source>
</evidence>
<dbReference type="GeneID" id="116305425"/>
<organism evidence="1 2">
    <name type="scientific">Actinia tenebrosa</name>
    <name type="common">Australian red waratah sea anemone</name>
    <dbReference type="NCBI Taxonomy" id="6105"/>
    <lineage>
        <taxon>Eukaryota</taxon>
        <taxon>Metazoa</taxon>
        <taxon>Cnidaria</taxon>
        <taxon>Anthozoa</taxon>
        <taxon>Hexacorallia</taxon>
        <taxon>Actiniaria</taxon>
        <taxon>Actiniidae</taxon>
        <taxon>Actinia</taxon>
    </lineage>
</organism>
<accession>A0A6P8IVZ9</accession>
<dbReference type="Proteomes" id="UP000515163">
    <property type="component" value="Unplaced"/>
</dbReference>
<reference evidence="2" key="1">
    <citation type="submission" date="2025-08" db="UniProtKB">
        <authorList>
            <consortium name="RefSeq"/>
        </authorList>
    </citation>
    <scope>IDENTIFICATION</scope>
    <source>
        <tissue evidence="2">Tentacle</tissue>
    </source>
</reference>
<proteinExistence type="predicted"/>
<name>A0A6P8IVZ9_ACTTE</name>